<feature type="region of interest" description="Disordered" evidence="1">
    <location>
        <begin position="76"/>
        <end position="95"/>
    </location>
</feature>
<proteinExistence type="predicted"/>
<dbReference type="KEGG" id="tni:TVNIR_0179"/>
<dbReference type="EMBL" id="CP003989">
    <property type="protein sequence ID" value="AGA31892.1"/>
    <property type="molecule type" value="Genomic_DNA"/>
</dbReference>
<name>L0DSD1_THIND</name>
<dbReference type="STRING" id="1255043.TVNIR_0179"/>
<sequence length="135" mass="14630">MPAGTVPGMWEQNQIKRTLSAPANLARVQALMREAPELHRTGLADRVCATLDFLDARGRVQRAGCLKALRASERAGQMTLPPARNSPGRGGQGRRLGVAVRHRHGGTGRWNPPRVWMRSCGPSTSSGVRPWGTSD</sequence>
<dbReference type="Proteomes" id="UP000010809">
    <property type="component" value="Chromosome"/>
</dbReference>
<organism evidence="2 3">
    <name type="scientific">Thioalkalivibrio nitratireducens (strain DSM 14787 / UNIQEM 213 / ALEN2)</name>
    <dbReference type="NCBI Taxonomy" id="1255043"/>
    <lineage>
        <taxon>Bacteria</taxon>
        <taxon>Pseudomonadati</taxon>
        <taxon>Pseudomonadota</taxon>
        <taxon>Gammaproteobacteria</taxon>
        <taxon>Chromatiales</taxon>
        <taxon>Ectothiorhodospiraceae</taxon>
        <taxon>Thioalkalivibrio</taxon>
    </lineage>
</organism>
<protein>
    <submittedName>
        <fullName evidence="2">Uncharacterized protein</fullName>
    </submittedName>
</protein>
<evidence type="ECO:0000313" key="2">
    <source>
        <dbReference type="EMBL" id="AGA31892.1"/>
    </source>
</evidence>
<gene>
    <name evidence="2" type="ordered locus">TVNIR_0179</name>
</gene>
<dbReference type="HOGENOM" id="CLU_1884847_0_0_6"/>
<evidence type="ECO:0000313" key="3">
    <source>
        <dbReference type="Proteomes" id="UP000010809"/>
    </source>
</evidence>
<evidence type="ECO:0000256" key="1">
    <source>
        <dbReference type="SAM" id="MobiDB-lite"/>
    </source>
</evidence>
<dbReference type="AlphaFoldDB" id="L0DSD1"/>
<keyword evidence="3" id="KW-1185">Reference proteome</keyword>
<accession>L0DSD1</accession>
<reference evidence="2" key="1">
    <citation type="submission" date="2015-12" db="EMBL/GenBank/DDBJ databases">
        <authorList>
            <person name="Tikhonova T.V."/>
            <person name="Pavlov A.R."/>
            <person name="Beletsky A.V."/>
            <person name="Mardanov A.V."/>
            <person name="Sorokin D.Y."/>
            <person name="Ravin N.V."/>
            <person name="Popov V.O."/>
        </authorList>
    </citation>
    <scope>NUCLEOTIDE SEQUENCE</scope>
    <source>
        <strain evidence="2">DSM 14787</strain>
    </source>
</reference>
<dbReference type="PATRIC" id="fig|1255043.3.peg.179"/>